<evidence type="ECO:0000313" key="3">
    <source>
        <dbReference type="Proteomes" id="UP000001929"/>
    </source>
</evidence>
<dbReference type="AlphaFoldDB" id="Q2RN69"/>
<dbReference type="EnsemblBacteria" id="ABC24426">
    <property type="protein sequence ID" value="ABC24426"/>
    <property type="gene ID" value="Rru_A3632"/>
</dbReference>
<feature type="region of interest" description="Disordered" evidence="1">
    <location>
        <begin position="1"/>
        <end position="20"/>
    </location>
</feature>
<sequence length="201" mass="21362">MTSWHHPTLPQPVSPARSKRTARGAATVLAVAFTLGLTACEGSQAVFPEQDKATKQRVYRDPSKPDETPGLFGPSGLNILGGKGGSSEPGASGVGVNSFLWRASLDTMGFMPLTSADPFGGVIITDWYAPPESPNERFKANVYILSKGLRADGVKVSVFKQQRSAGGTWSDAPVATEVATDMENAILTRARQLRLSVMNAQ</sequence>
<evidence type="ECO:0000313" key="2">
    <source>
        <dbReference type="EMBL" id="ABC24426.1"/>
    </source>
</evidence>
<name>Q2RN69_RHORT</name>
<dbReference type="eggNOG" id="ENOG50315UG">
    <property type="taxonomic scope" value="Bacteria"/>
</dbReference>
<dbReference type="STRING" id="269796.Rru_A3632"/>
<gene>
    <name evidence="2" type="ordered locus">Rru_A3632</name>
</gene>
<protein>
    <submittedName>
        <fullName evidence="2">Uncharacterized protein</fullName>
    </submittedName>
</protein>
<feature type="compositionally biased region" description="Basic and acidic residues" evidence="1">
    <location>
        <begin position="49"/>
        <end position="67"/>
    </location>
</feature>
<dbReference type="InterPro" id="IPR021959">
    <property type="entry name" value="DUF3576"/>
</dbReference>
<dbReference type="KEGG" id="rru:Rru_A3632"/>
<reference evidence="2 3" key="1">
    <citation type="journal article" date="2011" name="Stand. Genomic Sci.">
        <title>Complete genome sequence of Rhodospirillum rubrum type strain (S1).</title>
        <authorList>
            <person name="Munk A.C."/>
            <person name="Copeland A."/>
            <person name="Lucas S."/>
            <person name="Lapidus A."/>
            <person name="Del Rio T.G."/>
            <person name="Barry K."/>
            <person name="Detter J.C."/>
            <person name="Hammon N."/>
            <person name="Israni S."/>
            <person name="Pitluck S."/>
            <person name="Brettin T."/>
            <person name="Bruce D."/>
            <person name="Han C."/>
            <person name="Tapia R."/>
            <person name="Gilna P."/>
            <person name="Schmutz J."/>
            <person name="Larimer F."/>
            <person name="Land M."/>
            <person name="Kyrpides N.C."/>
            <person name="Mavromatis K."/>
            <person name="Richardson P."/>
            <person name="Rohde M."/>
            <person name="Goker M."/>
            <person name="Klenk H.P."/>
            <person name="Zhang Y."/>
            <person name="Roberts G.P."/>
            <person name="Reslewic S."/>
            <person name="Schwartz D.C."/>
        </authorList>
    </citation>
    <scope>NUCLEOTIDE SEQUENCE [LARGE SCALE GENOMIC DNA]</scope>
    <source>
        <strain evidence="3">ATCC 11170 / ATH 1.1.1 / DSM 467 / LMG 4362 / NCIMB 8255 / S1</strain>
    </source>
</reference>
<organism evidence="2 3">
    <name type="scientific">Rhodospirillum rubrum (strain ATCC 11170 / ATH 1.1.1 / DSM 467 / LMG 4362 / NCIMB 8255 / S1)</name>
    <dbReference type="NCBI Taxonomy" id="269796"/>
    <lineage>
        <taxon>Bacteria</taxon>
        <taxon>Pseudomonadati</taxon>
        <taxon>Pseudomonadota</taxon>
        <taxon>Alphaproteobacteria</taxon>
        <taxon>Rhodospirillales</taxon>
        <taxon>Rhodospirillaceae</taxon>
        <taxon>Rhodospirillum</taxon>
    </lineage>
</organism>
<dbReference type="PATRIC" id="fig|269796.9.peg.3753"/>
<evidence type="ECO:0000256" key="1">
    <source>
        <dbReference type="SAM" id="MobiDB-lite"/>
    </source>
</evidence>
<dbReference type="Proteomes" id="UP000001929">
    <property type="component" value="Chromosome"/>
</dbReference>
<dbReference type="RefSeq" id="WP_011391379.1">
    <property type="nucleotide sequence ID" value="NC_007643.1"/>
</dbReference>
<accession>Q2RN69</accession>
<dbReference type="EMBL" id="CP000230">
    <property type="protein sequence ID" value="ABC24426.1"/>
    <property type="molecule type" value="Genomic_DNA"/>
</dbReference>
<keyword evidence="3" id="KW-1185">Reference proteome</keyword>
<proteinExistence type="predicted"/>
<dbReference type="HOGENOM" id="CLU_103320_1_0_5"/>
<feature type="region of interest" description="Disordered" evidence="1">
    <location>
        <begin position="48"/>
        <end position="88"/>
    </location>
</feature>
<dbReference type="Pfam" id="PF12100">
    <property type="entry name" value="DUF3576"/>
    <property type="match status" value="1"/>
</dbReference>